<dbReference type="EMBL" id="SWRL01000011">
    <property type="protein sequence ID" value="NFH62590.1"/>
    <property type="molecule type" value="Genomic_DNA"/>
</dbReference>
<reference evidence="1" key="1">
    <citation type="submission" date="2019-04" db="EMBL/GenBank/DDBJ databases">
        <title>Genome sequencing of Clostridium botulinum Groups I-IV and Clostridium butyricum.</title>
        <authorList>
            <person name="Brunt J."/>
            <person name="Van Vliet A.H.M."/>
            <person name="Stringer S.C."/>
            <person name="Carter A.T."/>
            <person name="Peck M.W."/>
        </authorList>
    </citation>
    <scope>NUCLEOTIDE SEQUENCE</scope>
    <source>
        <strain evidence="1">IFR 15/031</strain>
    </source>
</reference>
<gene>
    <name evidence="1" type="ORF">FC962_11905</name>
</gene>
<comment type="caution">
    <text evidence="1">The sequence shown here is derived from an EMBL/GenBank/DDBJ whole genome shotgun (WGS) entry which is preliminary data.</text>
</comment>
<evidence type="ECO:0000313" key="1">
    <source>
        <dbReference type="EMBL" id="NFH62590.1"/>
    </source>
</evidence>
<name>A0A6G4EHC8_CLOBO</name>
<protein>
    <submittedName>
        <fullName evidence="1">Uncharacterized protein</fullName>
    </submittedName>
</protein>
<sequence>MPFITMINGLLYVKVKKDRKIFKESIAYLLFSMYNYKTNEESIF</sequence>
<dbReference type="AlphaFoldDB" id="A0A6G4EHC8"/>
<proteinExistence type="predicted"/>
<organism evidence="1">
    <name type="scientific">Clostridium botulinum</name>
    <dbReference type="NCBI Taxonomy" id="1491"/>
    <lineage>
        <taxon>Bacteria</taxon>
        <taxon>Bacillati</taxon>
        <taxon>Bacillota</taxon>
        <taxon>Clostridia</taxon>
        <taxon>Eubacteriales</taxon>
        <taxon>Clostridiaceae</taxon>
        <taxon>Clostridium</taxon>
    </lineage>
</organism>
<accession>A0A6G4EHC8</accession>